<proteinExistence type="predicted"/>
<evidence type="ECO:0000256" key="1">
    <source>
        <dbReference type="SAM" id="MobiDB-lite"/>
    </source>
</evidence>
<keyword evidence="4" id="KW-1185">Reference proteome</keyword>
<dbReference type="RefSeq" id="WP_245705748.1">
    <property type="nucleotide sequence ID" value="NZ_FNPB01000003.1"/>
</dbReference>
<dbReference type="EMBL" id="FNPB01000003">
    <property type="protein sequence ID" value="SDX88831.1"/>
    <property type="molecule type" value="Genomic_DNA"/>
</dbReference>
<reference evidence="4" key="1">
    <citation type="submission" date="2016-10" db="EMBL/GenBank/DDBJ databases">
        <authorList>
            <person name="Varghese N."/>
            <person name="Submissions S."/>
        </authorList>
    </citation>
    <scope>NUCLEOTIDE SEQUENCE [LARGE SCALE GENOMIC DNA]</scope>
    <source>
        <strain evidence="4">CGMCC 1.10118</strain>
    </source>
</reference>
<dbReference type="AlphaFoldDB" id="A0A1H3FCW4"/>
<dbReference type="Pfam" id="PF26006">
    <property type="entry name" value="DUF7999"/>
    <property type="match status" value="1"/>
</dbReference>
<protein>
    <recommendedName>
        <fullName evidence="2">DUF7999 domain-containing protein</fullName>
    </recommendedName>
</protein>
<sequence>MARADSPVRVVVLRPMNDHGTMTVEVPESNEIRHICAYETPEIRRTLGTLPVEATVPVELSRIGVRGDVWRAVGLTARQSATGSQPVASAECDGGPQANGP</sequence>
<feature type="domain" description="DUF7999" evidence="2">
    <location>
        <begin position="3"/>
        <end position="80"/>
    </location>
</feature>
<feature type="compositionally biased region" description="Polar residues" evidence="1">
    <location>
        <begin position="78"/>
        <end position="87"/>
    </location>
</feature>
<dbReference type="InterPro" id="IPR058312">
    <property type="entry name" value="DUF7999"/>
</dbReference>
<gene>
    <name evidence="3" type="ORF">SAMN04487946_103315</name>
</gene>
<evidence type="ECO:0000313" key="3">
    <source>
        <dbReference type="EMBL" id="SDX88831.1"/>
    </source>
</evidence>
<feature type="region of interest" description="Disordered" evidence="1">
    <location>
        <begin position="78"/>
        <end position="101"/>
    </location>
</feature>
<dbReference type="STRING" id="660517.SAMN04487946_103315"/>
<organism evidence="3 4">
    <name type="scientific">Halobellus clavatus</name>
    <dbReference type="NCBI Taxonomy" id="660517"/>
    <lineage>
        <taxon>Archaea</taxon>
        <taxon>Methanobacteriati</taxon>
        <taxon>Methanobacteriota</taxon>
        <taxon>Stenosarchaea group</taxon>
        <taxon>Halobacteria</taxon>
        <taxon>Halobacteriales</taxon>
        <taxon>Haloferacaceae</taxon>
        <taxon>Halobellus</taxon>
    </lineage>
</organism>
<dbReference type="Proteomes" id="UP000199170">
    <property type="component" value="Unassembled WGS sequence"/>
</dbReference>
<accession>A0A1H3FCW4</accession>
<name>A0A1H3FCW4_9EURY</name>
<evidence type="ECO:0000313" key="4">
    <source>
        <dbReference type="Proteomes" id="UP000199170"/>
    </source>
</evidence>
<evidence type="ECO:0000259" key="2">
    <source>
        <dbReference type="Pfam" id="PF26006"/>
    </source>
</evidence>